<keyword evidence="4 10" id="KW-0378">Hydrolase</keyword>
<dbReference type="InterPro" id="IPR004843">
    <property type="entry name" value="Calcineurin-like_PHP"/>
</dbReference>
<evidence type="ECO:0000256" key="8">
    <source>
        <dbReference type="ARBA" id="ARBA00049417"/>
    </source>
</evidence>
<sequence length="272" mass="31104">MANYFVGDIQGCFNELQFLLTKVNFNPSKDTLWAVGDLVARGTGSLETLQFFESLGDSGKVVLGNHDLHLMAVHAKLKSANPADHLQALLESPQCNKLIDWLRLQPLVRYLPEHQLIMTHAGVPPQWDLTTLNNEANYVSEQLQSSDYISQLIAKMYTNSPDTWDKQRQGIERAIFCINALTRMRFLHPDLHLDFDCKLPPSEVNEGQLQPWFNFKHTLSMPYQIVFGHWAALMGETKITHIHALDTGCCWGEHLTLWHLESNEKITQRKLN</sequence>
<dbReference type="NCBIfam" id="NF001204">
    <property type="entry name" value="PRK00166.1"/>
    <property type="match status" value="1"/>
</dbReference>
<dbReference type="Pfam" id="PF00149">
    <property type="entry name" value="Metallophos"/>
    <property type="match status" value="1"/>
</dbReference>
<gene>
    <name evidence="10" type="ORF">HBH39_03900</name>
</gene>
<dbReference type="RefSeq" id="WP_167675780.1">
    <property type="nucleotide sequence ID" value="NZ_CP050313.1"/>
</dbReference>
<feature type="domain" description="Calcineurin-like phosphoesterase" evidence="9">
    <location>
        <begin position="5"/>
        <end position="144"/>
    </location>
</feature>
<accession>A0A6G9QI48</accession>
<evidence type="ECO:0000256" key="4">
    <source>
        <dbReference type="ARBA" id="ARBA00022801"/>
    </source>
</evidence>
<evidence type="ECO:0000256" key="5">
    <source>
        <dbReference type="ARBA" id="ARBA00031248"/>
    </source>
</evidence>
<dbReference type="CDD" id="cd07422">
    <property type="entry name" value="MPP_ApaH"/>
    <property type="match status" value="1"/>
</dbReference>
<dbReference type="PANTHER" id="PTHR40942:SF4">
    <property type="entry name" value="CYTOCHROME C5"/>
    <property type="match status" value="1"/>
</dbReference>
<evidence type="ECO:0000256" key="3">
    <source>
        <dbReference type="ARBA" id="ARBA00012506"/>
    </source>
</evidence>
<evidence type="ECO:0000256" key="7">
    <source>
        <dbReference type="ARBA" id="ARBA00033210"/>
    </source>
</evidence>
<evidence type="ECO:0000313" key="11">
    <source>
        <dbReference type="Proteomes" id="UP000502608"/>
    </source>
</evidence>
<dbReference type="AlphaFoldDB" id="A0A6G9QI48"/>
<dbReference type="SUPFAM" id="SSF56300">
    <property type="entry name" value="Metallo-dependent phosphatases"/>
    <property type="match status" value="1"/>
</dbReference>
<evidence type="ECO:0000256" key="6">
    <source>
        <dbReference type="ARBA" id="ARBA00032248"/>
    </source>
</evidence>
<dbReference type="PANTHER" id="PTHR40942">
    <property type="match status" value="1"/>
</dbReference>
<comment type="similarity">
    <text evidence="2">Belongs to the Ap4A hydrolase family.</text>
</comment>
<dbReference type="Gene3D" id="3.60.21.10">
    <property type="match status" value="1"/>
</dbReference>
<dbReference type="Proteomes" id="UP000502608">
    <property type="component" value="Chromosome"/>
</dbReference>
<proteinExistence type="inferred from homology"/>
<reference evidence="10 11" key="1">
    <citation type="submission" date="2020-03" db="EMBL/GenBank/DDBJ databases">
        <title>Complete genome sequence of Shewanella sp.</title>
        <authorList>
            <person name="Kim Y.-S."/>
            <person name="Kim S.-J."/>
            <person name="Jung H.-K."/>
            <person name="Kim K.-H."/>
        </authorList>
    </citation>
    <scope>NUCLEOTIDE SEQUENCE [LARGE SCALE GENOMIC DNA]</scope>
    <source>
        <strain evidence="10 11">PN3F2</strain>
    </source>
</reference>
<name>A0A6G9QI48_9GAMM</name>
<comment type="function">
    <text evidence="1">Hydrolyzes diadenosine 5',5'''-P1,P4-tetraphosphate to yield ADP.</text>
</comment>
<dbReference type="EC" id="3.6.1.41" evidence="3"/>
<dbReference type="InterPro" id="IPR004617">
    <property type="entry name" value="ApaH"/>
</dbReference>
<dbReference type="NCBIfam" id="TIGR00668">
    <property type="entry name" value="apaH"/>
    <property type="match status" value="1"/>
</dbReference>
<protein>
    <recommendedName>
        <fullName evidence="3">bis(5'-nucleosyl)-tetraphosphatase (symmetrical)</fullName>
        <ecNumber evidence="3">3.6.1.41</ecNumber>
    </recommendedName>
    <alternativeName>
        <fullName evidence="6">Ap4A hydrolase</fullName>
    </alternativeName>
    <alternativeName>
        <fullName evidence="5">Diadenosine 5',5'''-P1,P4-tetraphosphate pyrophosphohydrolase</fullName>
    </alternativeName>
    <alternativeName>
        <fullName evidence="7">Diadenosine tetraphosphatase</fullName>
    </alternativeName>
</protein>
<comment type="catalytic activity">
    <reaction evidence="8">
        <text>P(1),P(4)-bis(5'-adenosyl) tetraphosphate + H2O = 2 ADP + 2 H(+)</text>
        <dbReference type="Rhea" id="RHEA:24252"/>
        <dbReference type="ChEBI" id="CHEBI:15377"/>
        <dbReference type="ChEBI" id="CHEBI:15378"/>
        <dbReference type="ChEBI" id="CHEBI:58141"/>
        <dbReference type="ChEBI" id="CHEBI:456216"/>
        <dbReference type="EC" id="3.6.1.41"/>
    </reaction>
</comment>
<dbReference type="EMBL" id="CP050313">
    <property type="protein sequence ID" value="QIR13745.1"/>
    <property type="molecule type" value="Genomic_DNA"/>
</dbReference>
<evidence type="ECO:0000259" key="9">
    <source>
        <dbReference type="Pfam" id="PF00149"/>
    </source>
</evidence>
<dbReference type="InterPro" id="IPR029052">
    <property type="entry name" value="Metallo-depent_PP-like"/>
</dbReference>
<dbReference type="GO" id="GO:0008803">
    <property type="term" value="F:bis(5'-nucleosyl)-tetraphosphatase (symmetrical) activity"/>
    <property type="evidence" value="ECO:0007669"/>
    <property type="project" value="UniProtKB-EC"/>
</dbReference>
<evidence type="ECO:0000256" key="2">
    <source>
        <dbReference type="ARBA" id="ARBA00005419"/>
    </source>
</evidence>
<dbReference type="KEGG" id="saes:HBH39_03900"/>
<evidence type="ECO:0000313" key="10">
    <source>
        <dbReference type="EMBL" id="QIR13745.1"/>
    </source>
</evidence>
<evidence type="ECO:0000256" key="1">
    <source>
        <dbReference type="ARBA" id="ARBA00003413"/>
    </source>
</evidence>
<organism evidence="10 11">
    <name type="scientific">Shewanella aestuarii</name>
    <dbReference type="NCBI Taxonomy" id="1028752"/>
    <lineage>
        <taxon>Bacteria</taxon>
        <taxon>Pseudomonadati</taxon>
        <taxon>Pseudomonadota</taxon>
        <taxon>Gammaproteobacteria</taxon>
        <taxon>Alteromonadales</taxon>
        <taxon>Shewanellaceae</taxon>
        <taxon>Shewanella</taxon>
    </lineage>
</organism>
<keyword evidence="11" id="KW-1185">Reference proteome</keyword>
<dbReference type="PIRSF" id="PIRSF000903">
    <property type="entry name" value="B5n-ttraPtase_sm"/>
    <property type="match status" value="1"/>
</dbReference>